<dbReference type="EMBL" id="BSNV01000016">
    <property type="protein sequence ID" value="GLQ66541.1"/>
    <property type="molecule type" value="Genomic_DNA"/>
</dbReference>
<sequence length="74" mass="8312">MFHVLNRACNGVRRDGEGTLQVLRQKGRRRRGGAEPEKLSTAGGTWHQGVIRKEVSDQKKCLRRVKNTMRGAPA</sequence>
<organism evidence="2 3">
    <name type="scientific">Gluconobacter kondonii</name>
    <dbReference type="NCBI Taxonomy" id="941463"/>
    <lineage>
        <taxon>Bacteria</taxon>
        <taxon>Pseudomonadati</taxon>
        <taxon>Pseudomonadota</taxon>
        <taxon>Alphaproteobacteria</taxon>
        <taxon>Acetobacterales</taxon>
        <taxon>Acetobacteraceae</taxon>
        <taxon>Gluconobacter</taxon>
    </lineage>
</organism>
<gene>
    <name evidence="2" type="ORF">GCM10007870_21250</name>
</gene>
<name>A0ABQ5WV81_9PROT</name>
<accession>A0ABQ5WV81</accession>
<evidence type="ECO:0000313" key="3">
    <source>
        <dbReference type="Proteomes" id="UP001156629"/>
    </source>
</evidence>
<evidence type="ECO:0000313" key="2">
    <source>
        <dbReference type="EMBL" id="GLQ66541.1"/>
    </source>
</evidence>
<feature type="region of interest" description="Disordered" evidence="1">
    <location>
        <begin position="24"/>
        <end position="44"/>
    </location>
</feature>
<protein>
    <submittedName>
        <fullName evidence="2">Uncharacterized protein</fullName>
    </submittedName>
</protein>
<keyword evidence="3" id="KW-1185">Reference proteome</keyword>
<dbReference type="Proteomes" id="UP001156629">
    <property type="component" value="Unassembled WGS sequence"/>
</dbReference>
<evidence type="ECO:0000256" key="1">
    <source>
        <dbReference type="SAM" id="MobiDB-lite"/>
    </source>
</evidence>
<comment type="caution">
    <text evidence="2">The sequence shown here is derived from an EMBL/GenBank/DDBJ whole genome shotgun (WGS) entry which is preliminary data.</text>
</comment>
<reference evidence="3" key="1">
    <citation type="journal article" date="2019" name="Int. J. Syst. Evol. Microbiol.">
        <title>The Global Catalogue of Microorganisms (GCM) 10K type strain sequencing project: providing services to taxonomists for standard genome sequencing and annotation.</title>
        <authorList>
            <consortium name="The Broad Institute Genomics Platform"/>
            <consortium name="The Broad Institute Genome Sequencing Center for Infectious Disease"/>
            <person name="Wu L."/>
            <person name="Ma J."/>
        </authorList>
    </citation>
    <scope>NUCLEOTIDE SEQUENCE [LARGE SCALE GENOMIC DNA]</scope>
    <source>
        <strain evidence="3">NBRC 3266</strain>
    </source>
</reference>
<proteinExistence type="predicted"/>